<dbReference type="RefSeq" id="WP_057818943.1">
    <property type="nucleotide sequence ID" value="NZ_AZEC01000003.1"/>
</dbReference>
<evidence type="ECO:0008006" key="3">
    <source>
        <dbReference type="Google" id="ProtNLM"/>
    </source>
</evidence>
<protein>
    <recommendedName>
        <fullName evidence="3">PepSY domain-containing protein</fullName>
    </recommendedName>
</protein>
<reference evidence="1 2" key="1">
    <citation type="journal article" date="2015" name="Genome Announc.">
        <title>Expanding the biotechnology potential of lactobacilli through comparative genomics of 213 strains and associated genera.</title>
        <authorList>
            <person name="Sun Z."/>
            <person name="Harris H.M."/>
            <person name="McCann A."/>
            <person name="Guo C."/>
            <person name="Argimon S."/>
            <person name="Zhang W."/>
            <person name="Yang X."/>
            <person name="Jeffery I.B."/>
            <person name="Cooney J.C."/>
            <person name="Kagawa T.F."/>
            <person name="Liu W."/>
            <person name="Song Y."/>
            <person name="Salvetti E."/>
            <person name="Wrobel A."/>
            <person name="Rasinkangas P."/>
            <person name="Parkhill J."/>
            <person name="Rea M.C."/>
            <person name="O'Sullivan O."/>
            <person name="Ritari J."/>
            <person name="Douillard F.P."/>
            <person name="Paul Ross R."/>
            <person name="Yang R."/>
            <person name="Briner A.E."/>
            <person name="Felis G.E."/>
            <person name="de Vos W.M."/>
            <person name="Barrangou R."/>
            <person name="Klaenhammer T.R."/>
            <person name="Caufield P.W."/>
            <person name="Cui Y."/>
            <person name="Zhang H."/>
            <person name="O'Toole P.W."/>
        </authorList>
    </citation>
    <scope>NUCLEOTIDE SEQUENCE [LARGE SCALE GENOMIC DNA]</scope>
    <source>
        <strain evidence="1 2">DSM 12744</strain>
    </source>
</reference>
<organism evidence="1 2">
    <name type="scientific">Schleiferilactobacillus perolens DSM 12744</name>
    <dbReference type="NCBI Taxonomy" id="1423792"/>
    <lineage>
        <taxon>Bacteria</taxon>
        <taxon>Bacillati</taxon>
        <taxon>Bacillota</taxon>
        <taxon>Bacilli</taxon>
        <taxon>Lactobacillales</taxon>
        <taxon>Lactobacillaceae</taxon>
        <taxon>Schleiferilactobacillus</taxon>
    </lineage>
</organism>
<accession>A0A0R1N0U0</accession>
<dbReference type="PATRIC" id="fig|1423792.3.peg.2003"/>
<comment type="caution">
    <text evidence="1">The sequence shown here is derived from an EMBL/GenBank/DDBJ whole genome shotgun (WGS) entry which is preliminary data.</text>
</comment>
<dbReference type="Proteomes" id="UP000051330">
    <property type="component" value="Unassembled WGS sequence"/>
</dbReference>
<evidence type="ECO:0000313" key="1">
    <source>
        <dbReference type="EMBL" id="KRL13942.1"/>
    </source>
</evidence>
<sequence length="106" mass="12354">MRHIGRWLSVFAIILLCTLTLIRLHSAGAKDNPNQARFTQVRRQAHQLHHQTMHRQAVVDKLGEPNSQVIDTVHHRQVMHWRYPHIGRVTVTIDQAHKISVSSEKY</sequence>
<proteinExistence type="predicted"/>
<dbReference type="EMBL" id="AZEC01000003">
    <property type="protein sequence ID" value="KRL13942.1"/>
    <property type="molecule type" value="Genomic_DNA"/>
</dbReference>
<keyword evidence="2" id="KW-1185">Reference proteome</keyword>
<evidence type="ECO:0000313" key="2">
    <source>
        <dbReference type="Proteomes" id="UP000051330"/>
    </source>
</evidence>
<gene>
    <name evidence="1" type="ORF">FD09_GL001976</name>
</gene>
<name>A0A0R1N0U0_9LACO</name>
<dbReference type="OrthoDB" id="9967835at2"/>
<dbReference type="AlphaFoldDB" id="A0A0R1N0U0"/>